<evidence type="ECO:0000256" key="13">
    <source>
        <dbReference type="ARBA" id="ARBA00024209"/>
    </source>
</evidence>
<evidence type="ECO:0000256" key="7">
    <source>
        <dbReference type="ARBA" id="ARBA00022723"/>
    </source>
</evidence>
<evidence type="ECO:0000256" key="1">
    <source>
        <dbReference type="ARBA" id="ARBA00000900"/>
    </source>
</evidence>
<comment type="pathway">
    <text evidence="3">Protein modification; protein ubiquitination.</text>
</comment>
<evidence type="ECO:0000256" key="5">
    <source>
        <dbReference type="ARBA" id="ARBA00022679"/>
    </source>
</evidence>
<evidence type="ECO:0000256" key="6">
    <source>
        <dbReference type="ARBA" id="ARBA00022692"/>
    </source>
</evidence>
<evidence type="ECO:0000256" key="10">
    <source>
        <dbReference type="ARBA" id="ARBA00022833"/>
    </source>
</evidence>
<evidence type="ECO:0000256" key="12">
    <source>
        <dbReference type="ARBA" id="ARBA00023136"/>
    </source>
</evidence>
<name>A0AAN7JPI2_9MYRT</name>
<dbReference type="InterPro" id="IPR053238">
    <property type="entry name" value="RING-H2_zinc_finger"/>
</dbReference>
<dbReference type="GO" id="GO:0008270">
    <property type="term" value="F:zinc ion binding"/>
    <property type="evidence" value="ECO:0007669"/>
    <property type="project" value="UniProtKB-KW"/>
</dbReference>
<keyword evidence="7" id="KW-0479">Metal-binding</keyword>
<evidence type="ECO:0000256" key="8">
    <source>
        <dbReference type="ARBA" id="ARBA00022771"/>
    </source>
</evidence>
<comment type="caution">
    <text evidence="17">The sequence shown here is derived from an EMBL/GenBank/DDBJ whole genome shotgun (WGS) entry which is preliminary data.</text>
</comment>
<evidence type="ECO:0000313" key="17">
    <source>
        <dbReference type="EMBL" id="KAK4751271.1"/>
    </source>
</evidence>
<comment type="similarity">
    <text evidence="13">Belongs to the RING-type zinc finger family. ATL subfamily.</text>
</comment>
<keyword evidence="18" id="KW-1185">Reference proteome</keyword>
<dbReference type="SUPFAM" id="SSF57850">
    <property type="entry name" value="RING/U-box"/>
    <property type="match status" value="1"/>
</dbReference>
<keyword evidence="5" id="KW-0808">Transferase</keyword>
<comment type="catalytic activity">
    <reaction evidence="1">
        <text>S-ubiquitinyl-[E2 ubiquitin-conjugating enzyme]-L-cysteine + [acceptor protein]-L-lysine = [E2 ubiquitin-conjugating enzyme]-L-cysteine + N(6)-ubiquitinyl-[acceptor protein]-L-lysine.</text>
        <dbReference type="EC" id="2.3.2.27"/>
    </reaction>
</comment>
<keyword evidence="10" id="KW-0862">Zinc</keyword>
<dbReference type="EMBL" id="JAXIOK010000017">
    <property type="protein sequence ID" value="KAK4751271.1"/>
    <property type="molecule type" value="Genomic_DNA"/>
</dbReference>
<feature type="transmembrane region" description="Helical" evidence="15">
    <location>
        <begin position="16"/>
        <end position="41"/>
    </location>
</feature>
<evidence type="ECO:0000256" key="4">
    <source>
        <dbReference type="ARBA" id="ARBA00012483"/>
    </source>
</evidence>
<sequence>MSSPPPEPPPYSSSHVTIFLVVILVVFFLATFFVCLCKFFLDNLFINWRLHNNPPVNNVVVNSRPGLDSSVVQSFPTFMYSSVKEFRREKYGLECAICLLEFEDDNTLRLLTFCYHVFHQECIDLWLESHKTCPVCRQDLTLPPEKAIDRSPVISRNRDHSGLPIIRESSNESMDYAICIDKKDEEEGIRGSEGRGQSAEQVNVAVAPQDEAEKFHRSHSTGHSIVRNNGTIVDKYTLRFPDNVEVKITRGHTGSCITFEEASRCNKRFHSVGFGEVSGTSK</sequence>
<evidence type="ECO:0000259" key="16">
    <source>
        <dbReference type="PROSITE" id="PS50089"/>
    </source>
</evidence>
<dbReference type="Pfam" id="PF13639">
    <property type="entry name" value="zf-RING_2"/>
    <property type="match status" value="1"/>
</dbReference>
<protein>
    <recommendedName>
        <fullName evidence="4">RING-type E3 ubiquitin transferase</fullName>
        <ecNumber evidence="4">2.3.2.27</ecNumber>
    </recommendedName>
</protein>
<dbReference type="Proteomes" id="UP001345219">
    <property type="component" value="Chromosome 4"/>
</dbReference>
<evidence type="ECO:0000256" key="3">
    <source>
        <dbReference type="ARBA" id="ARBA00004906"/>
    </source>
</evidence>
<dbReference type="PANTHER" id="PTHR14155:SF521">
    <property type="entry name" value="RING-H2 FINGER PROTEIN ATL30"/>
    <property type="match status" value="1"/>
</dbReference>
<comment type="subcellular location">
    <subcellularLocation>
        <location evidence="2">Membrane</location>
        <topology evidence="2">Single-pass membrane protein</topology>
    </subcellularLocation>
</comment>
<dbReference type="SMART" id="SM00744">
    <property type="entry name" value="RINGv"/>
    <property type="match status" value="1"/>
</dbReference>
<dbReference type="PANTHER" id="PTHR14155">
    <property type="entry name" value="RING FINGER DOMAIN-CONTAINING"/>
    <property type="match status" value="1"/>
</dbReference>
<keyword evidence="9" id="KW-0833">Ubl conjugation pathway</keyword>
<dbReference type="InterPro" id="IPR011016">
    <property type="entry name" value="Znf_RING-CH"/>
</dbReference>
<dbReference type="FunFam" id="3.30.40.10:FF:000187">
    <property type="entry name" value="E3 ubiquitin-protein ligase ATL6"/>
    <property type="match status" value="1"/>
</dbReference>
<dbReference type="PROSITE" id="PS50089">
    <property type="entry name" value="ZF_RING_2"/>
    <property type="match status" value="1"/>
</dbReference>
<dbReference type="InterPro" id="IPR013083">
    <property type="entry name" value="Znf_RING/FYVE/PHD"/>
</dbReference>
<dbReference type="AlphaFoldDB" id="A0AAN7JPI2"/>
<keyword evidence="11 15" id="KW-1133">Transmembrane helix</keyword>
<dbReference type="SMART" id="SM00184">
    <property type="entry name" value="RING"/>
    <property type="match status" value="1"/>
</dbReference>
<keyword evidence="8 14" id="KW-0863">Zinc-finger</keyword>
<dbReference type="Gene3D" id="3.30.40.10">
    <property type="entry name" value="Zinc/RING finger domain, C3HC4 (zinc finger)"/>
    <property type="match status" value="1"/>
</dbReference>
<evidence type="ECO:0000256" key="9">
    <source>
        <dbReference type="ARBA" id="ARBA00022786"/>
    </source>
</evidence>
<evidence type="ECO:0000313" key="18">
    <source>
        <dbReference type="Proteomes" id="UP001345219"/>
    </source>
</evidence>
<dbReference type="GO" id="GO:0016020">
    <property type="term" value="C:membrane"/>
    <property type="evidence" value="ECO:0007669"/>
    <property type="project" value="UniProtKB-SubCell"/>
</dbReference>
<evidence type="ECO:0000256" key="2">
    <source>
        <dbReference type="ARBA" id="ARBA00004167"/>
    </source>
</evidence>
<evidence type="ECO:0000256" key="15">
    <source>
        <dbReference type="SAM" id="Phobius"/>
    </source>
</evidence>
<evidence type="ECO:0000256" key="14">
    <source>
        <dbReference type="PROSITE-ProRule" id="PRU00175"/>
    </source>
</evidence>
<proteinExistence type="inferred from homology"/>
<evidence type="ECO:0000256" key="11">
    <source>
        <dbReference type="ARBA" id="ARBA00022989"/>
    </source>
</evidence>
<dbReference type="CDD" id="cd16461">
    <property type="entry name" value="RING-H2_EL5-like"/>
    <property type="match status" value="1"/>
</dbReference>
<dbReference type="InterPro" id="IPR001841">
    <property type="entry name" value="Znf_RING"/>
</dbReference>
<organism evidence="17 18">
    <name type="scientific">Trapa incisa</name>
    <dbReference type="NCBI Taxonomy" id="236973"/>
    <lineage>
        <taxon>Eukaryota</taxon>
        <taxon>Viridiplantae</taxon>
        <taxon>Streptophyta</taxon>
        <taxon>Embryophyta</taxon>
        <taxon>Tracheophyta</taxon>
        <taxon>Spermatophyta</taxon>
        <taxon>Magnoliopsida</taxon>
        <taxon>eudicotyledons</taxon>
        <taxon>Gunneridae</taxon>
        <taxon>Pentapetalae</taxon>
        <taxon>rosids</taxon>
        <taxon>malvids</taxon>
        <taxon>Myrtales</taxon>
        <taxon>Lythraceae</taxon>
        <taxon>Trapa</taxon>
    </lineage>
</organism>
<keyword evidence="6 15" id="KW-0812">Transmembrane</keyword>
<keyword evidence="12 15" id="KW-0472">Membrane</keyword>
<gene>
    <name evidence="17" type="ORF">SAY87_004753</name>
</gene>
<dbReference type="GO" id="GO:0061630">
    <property type="term" value="F:ubiquitin protein ligase activity"/>
    <property type="evidence" value="ECO:0007669"/>
    <property type="project" value="UniProtKB-EC"/>
</dbReference>
<accession>A0AAN7JPI2</accession>
<feature type="domain" description="RING-type" evidence="16">
    <location>
        <begin position="95"/>
        <end position="137"/>
    </location>
</feature>
<reference evidence="17 18" key="1">
    <citation type="journal article" date="2023" name="Hortic Res">
        <title>Pangenome of water caltrop reveals structural variations and asymmetric subgenome divergence after allopolyploidization.</title>
        <authorList>
            <person name="Zhang X."/>
            <person name="Chen Y."/>
            <person name="Wang L."/>
            <person name="Yuan Y."/>
            <person name="Fang M."/>
            <person name="Shi L."/>
            <person name="Lu R."/>
            <person name="Comes H.P."/>
            <person name="Ma Y."/>
            <person name="Chen Y."/>
            <person name="Huang G."/>
            <person name="Zhou Y."/>
            <person name="Zheng Z."/>
            <person name="Qiu Y."/>
        </authorList>
    </citation>
    <scope>NUCLEOTIDE SEQUENCE [LARGE SCALE GENOMIC DNA]</scope>
    <source>
        <tissue evidence="17">Roots</tissue>
    </source>
</reference>
<dbReference type="EC" id="2.3.2.27" evidence="4"/>